<keyword evidence="7 14" id="KW-0812">Transmembrane</keyword>
<feature type="transmembrane region" description="Helical" evidence="14">
    <location>
        <begin position="21"/>
        <end position="41"/>
    </location>
</feature>
<feature type="domain" description="Penicillin-binding protein dimerisation" evidence="17">
    <location>
        <begin position="64"/>
        <end position="234"/>
    </location>
</feature>
<evidence type="ECO:0000259" key="17">
    <source>
        <dbReference type="Pfam" id="PF03717"/>
    </source>
</evidence>
<evidence type="ECO:0000256" key="11">
    <source>
        <dbReference type="ARBA" id="ARBA00022989"/>
    </source>
</evidence>
<evidence type="ECO:0000256" key="4">
    <source>
        <dbReference type="ARBA" id="ARBA00022519"/>
    </source>
</evidence>
<evidence type="ECO:0000256" key="7">
    <source>
        <dbReference type="ARBA" id="ARBA00022692"/>
    </source>
</evidence>
<keyword evidence="9 14" id="KW-0133">Cell shape</keyword>
<dbReference type="Gene3D" id="3.90.1310.10">
    <property type="entry name" value="Penicillin-binding protein 2a (Domain 2)"/>
    <property type="match status" value="1"/>
</dbReference>
<dbReference type="InterPro" id="IPR005311">
    <property type="entry name" value="PBP_dimer"/>
</dbReference>
<evidence type="ECO:0000256" key="12">
    <source>
        <dbReference type="ARBA" id="ARBA00023136"/>
    </source>
</evidence>
<keyword evidence="12 14" id="KW-0472">Membrane</keyword>
<comment type="similarity">
    <text evidence="14">Belongs to the transpeptidase family. MrdA subfamily.</text>
</comment>
<comment type="catalytic activity">
    <reaction evidence="14">
        <text>Preferential cleavage: (Ac)2-L-Lys-D-Ala-|-D-Ala. Also transpeptidation of peptidyl-alanyl moieties that are N-acyl substituents of D-alanine.</text>
        <dbReference type="EC" id="3.4.16.4"/>
    </reaction>
</comment>
<dbReference type="Gene3D" id="3.30.1390.30">
    <property type="entry name" value="Penicillin-binding protein 2a, domain 3"/>
    <property type="match status" value="1"/>
</dbReference>
<evidence type="ECO:0000256" key="2">
    <source>
        <dbReference type="ARBA" id="ARBA00004236"/>
    </source>
</evidence>
<proteinExistence type="inferred from homology"/>
<feature type="coiled-coil region" evidence="15">
    <location>
        <begin position="95"/>
        <end position="122"/>
    </location>
</feature>
<dbReference type="Pfam" id="PF00905">
    <property type="entry name" value="Transpeptidase"/>
    <property type="match status" value="1"/>
</dbReference>
<dbReference type="InterPro" id="IPR001460">
    <property type="entry name" value="PCN-bd_Tpept"/>
</dbReference>
<keyword evidence="6 14" id="KW-0645">Protease</keyword>
<keyword evidence="19" id="KW-1185">Reference proteome</keyword>
<keyword evidence="3 14" id="KW-1003">Cell membrane</keyword>
<comment type="pathway">
    <text evidence="14">Cell wall biogenesis; peptidoglycan biosynthesis.</text>
</comment>
<evidence type="ECO:0000313" key="19">
    <source>
        <dbReference type="Proteomes" id="UP001497493"/>
    </source>
</evidence>
<protein>
    <recommendedName>
        <fullName evidence="14">Peptidoglycan D,D-transpeptidase MrdA</fullName>
        <ecNumber evidence="14">3.4.16.4</ecNumber>
    </recommendedName>
    <alternativeName>
        <fullName evidence="14">Penicillin-binding protein 2</fullName>
        <shortName evidence="14">PBP-2</shortName>
    </alternativeName>
</protein>
<dbReference type="NCBIfam" id="TIGR03423">
    <property type="entry name" value="pbp2_mrdA"/>
    <property type="match status" value="1"/>
</dbReference>
<keyword evidence="13 14" id="KW-0961">Cell wall biogenesis/degradation</keyword>
<feature type="active site" description="Acyl-ester intermediate" evidence="14">
    <location>
        <position position="326"/>
    </location>
</feature>
<dbReference type="Gene3D" id="3.40.710.10">
    <property type="entry name" value="DD-peptidase/beta-lactamase superfamily"/>
    <property type="match status" value="1"/>
</dbReference>
<evidence type="ECO:0000256" key="8">
    <source>
        <dbReference type="ARBA" id="ARBA00022801"/>
    </source>
</evidence>
<evidence type="ECO:0000313" key="18">
    <source>
        <dbReference type="EMBL" id="CAL1241160.1"/>
    </source>
</evidence>
<dbReference type="InterPro" id="IPR012338">
    <property type="entry name" value="Beta-lactam/transpept-like"/>
</dbReference>
<dbReference type="EMBL" id="OZ026884">
    <property type="protein sequence ID" value="CAL1241160.1"/>
    <property type="molecule type" value="Genomic_DNA"/>
</dbReference>
<feature type="domain" description="Penicillin-binding protein transpeptidase" evidence="16">
    <location>
        <begin position="267"/>
        <end position="608"/>
    </location>
</feature>
<reference evidence="18 19" key="1">
    <citation type="submission" date="2024-04" db="EMBL/GenBank/DDBJ databases">
        <authorList>
            <person name="Cremers G."/>
        </authorList>
    </citation>
    <scope>NUCLEOTIDE SEQUENCE [LARGE SCALE GENOMIC DNA]</scope>
    <source>
        <strain evidence="18">MeCH1-AG</strain>
    </source>
</reference>
<dbReference type="SUPFAM" id="SSF56519">
    <property type="entry name" value="Penicillin binding protein dimerisation domain"/>
    <property type="match status" value="1"/>
</dbReference>
<dbReference type="InterPro" id="IPR050515">
    <property type="entry name" value="Beta-lactam/transpept"/>
</dbReference>
<gene>
    <name evidence="14 18" type="primary">mrdA</name>
    <name evidence="18" type="ORF">MECH1_V1_2384</name>
</gene>
<sequence length="615" mass="68667">MSWHFTFKDDFQENRLFLNRLVISVVAMVVVALALVARLVYLQVVGHELYTHLSRDNQVKISPLPPPRGLIFDRNGEVLADNLITYSLEVIPEQVRDLNLTLTELRALLNLSEEEIARFHAQRSQRKSFESVPLRLELSEEDIARFAVKMPYFPGVEIRTRLLRTYPYGHLTAHVVGYVGRISEAELQSLDPAQYRGTYHIGKSGIEKRYEPVLHGKTGYEEYETNVEGRAIRVLGTREALAGADLYLSLDIRLQKAALDALGGYTGAVAAIEPATGRVLALVSKPSFDPNPFVHGIGKDQYEALRNAPDQPLYDRALRGLYPPGSTVKPFVALAGLELLGISPARRVYCPGYYRLPNASHKYRDWRKGGHGAVDMKYAITQSCDVYFYDLAHQLGIDRLHDYMEKFGFGQRTGIDLDGEKGGLFPSREWKRKKRRGQSWFAGETLIAGIGQGYVQATPLQLARAVAVLANRGRSVRPHLVETLKAGYELESPYPQDQDAPPLEIDPDHWRTVVDAMIDVVHSPRGTAHGIAAGLRYRVAGKTGTAQVFTVGQGQDYKKMRVKESMRDHAWFVAFAPVDNPRIAIAVIAEHGGHGGSVAAPIARTVMDFYLKEVL</sequence>
<dbReference type="Proteomes" id="UP001497493">
    <property type="component" value="Chromosome"/>
</dbReference>
<dbReference type="InterPro" id="IPR017790">
    <property type="entry name" value="Penicillin-binding_protein_2"/>
</dbReference>
<evidence type="ECO:0000259" key="16">
    <source>
        <dbReference type="Pfam" id="PF00905"/>
    </source>
</evidence>
<accession>A0ABP1CA69</accession>
<evidence type="ECO:0000256" key="9">
    <source>
        <dbReference type="ARBA" id="ARBA00022960"/>
    </source>
</evidence>
<keyword evidence="5 14" id="KW-0121">Carboxypeptidase</keyword>
<dbReference type="Pfam" id="PF03717">
    <property type="entry name" value="PBP_dimer"/>
    <property type="match status" value="1"/>
</dbReference>
<keyword evidence="4 14" id="KW-0997">Cell inner membrane</keyword>
<dbReference type="RefSeq" id="WP_348757685.1">
    <property type="nucleotide sequence ID" value="NZ_OZ026884.1"/>
</dbReference>
<evidence type="ECO:0000256" key="15">
    <source>
        <dbReference type="SAM" id="Coils"/>
    </source>
</evidence>
<dbReference type="SUPFAM" id="SSF56601">
    <property type="entry name" value="beta-lactamase/transpeptidase-like"/>
    <property type="match status" value="1"/>
</dbReference>
<evidence type="ECO:0000256" key="5">
    <source>
        <dbReference type="ARBA" id="ARBA00022645"/>
    </source>
</evidence>
<dbReference type="PANTHER" id="PTHR30627:SF2">
    <property type="entry name" value="PEPTIDOGLYCAN D,D-TRANSPEPTIDASE MRDA"/>
    <property type="match status" value="1"/>
</dbReference>
<dbReference type="InterPro" id="IPR036138">
    <property type="entry name" value="PBP_dimer_sf"/>
</dbReference>
<evidence type="ECO:0000256" key="3">
    <source>
        <dbReference type="ARBA" id="ARBA00022475"/>
    </source>
</evidence>
<dbReference type="EC" id="3.4.16.4" evidence="14"/>
<evidence type="ECO:0000256" key="1">
    <source>
        <dbReference type="ARBA" id="ARBA00004167"/>
    </source>
</evidence>
<keyword evidence="8 14" id="KW-0378">Hydrolase</keyword>
<evidence type="ECO:0000256" key="13">
    <source>
        <dbReference type="ARBA" id="ARBA00023316"/>
    </source>
</evidence>
<keyword evidence="15" id="KW-0175">Coiled coil</keyword>
<comment type="subcellular location">
    <subcellularLocation>
        <location evidence="14">Cell inner membrane</location>
        <topology evidence="14">Single-pass membrane protein</topology>
    </subcellularLocation>
    <subcellularLocation>
        <location evidence="2">Cell membrane</location>
    </subcellularLocation>
    <subcellularLocation>
        <location evidence="1">Membrane</location>
        <topology evidence="1">Single-pass membrane protein</topology>
    </subcellularLocation>
</comment>
<keyword evidence="11 14" id="KW-1133">Transmembrane helix</keyword>
<evidence type="ECO:0000256" key="10">
    <source>
        <dbReference type="ARBA" id="ARBA00022984"/>
    </source>
</evidence>
<comment type="function">
    <text evidence="14">Catalyzes cross-linking of the peptidoglycan cell wall.</text>
</comment>
<comment type="caution">
    <text evidence="14">Lacks conserved residue(s) required for the propagation of feature annotation.</text>
</comment>
<evidence type="ECO:0000256" key="14">
    <source>
        <dbReference type="HAMAP-Rule" id="MF_02081"/>
    </source>
</evidence>
<dbReference type="PANTHER" id="PTHR30627">
    <property type="entry name" value="PEPTIDOGLYCAN D,D-TRANSPEPTIDASE"/>
    <property type="match status" value="1"/>
</dbReference>
<dbReference type="HAMAP" id="MF_02081">
    <property type="entry name" value="MrdA_transpept"/>
    <property type="match status" value="1"/>
</dbReference>
<evidence type="ECO:0000256" key="6">
    <source>
        <dbReference type="ARBA" id="ARBA00022670"/>
    </source>
</evidence>
<keyword evidence="10 14" id="KW-0573">Peptidoglycan synthesis</keyword>
<name>A0ABP1CA69_9GAMM</name>
<organism evidence="18 19">
    <name type="scientific">Candidatus Methylocalor cossyra</name>
    <dbReference type="NCBI Taxonomy" id="3108543"/>
    <lineage>
        <taxon>Bacteria</taxon>
        <taxon>Pseudomonadati</taxon>
        <taxon>Pseudomonadota</taxon>
        <taxon>Gammaproteobacteria</taxon>
        <taxon>Methylococcales</taxon>
        <taxon>Methylococcaceae</taxon>
        <taxon>Candidatus Methylocalor</taxon>
    </lineage>
</organism>